<dbReference type="EMBL" id="JALPRX010000049">
    <property type="protein sequence ID" value="MCK8785081.1"/>
    <property type="molecule type" value="Genomic_DNA"/>
</dbReference>
<keyword evidence="3" id="KW-0687">Ribonucleoprotein</keyword>
<evidence type="ECO:0000313" key="3">
    <source>
        <dbReference type="EMBL" id="MCK8785081.1"/>
    </source>
</evidence>
<reference evidence="3" key="1">
    <citation type="submission" date="2022-04" db="EMBL/GenBank/DDBJ databases">
        <title>Roseomonas acroporae sp. nov., isolated from coral Acropora digitifera.</title>
        <authorList>
            <person name="Sun H."/>
        </authorList>
    </citation>
    <scope>NUCLEOTIDE SEQUENCE</scope>
    <source>
        <strain evidence="3">NAR14</strain>
    </source>
</reference>
<dbReference type="GO" id="GO:0005840">
    <property type="term" value="C:ribosome"/>
    <property type="evidence" value="ECO:0007669"/>
    <property type="project" value="UniProtKB-KW"/>
</dbReference>
<dbReference type="InterPro" id="IPR029063">
    <property type="entry name" value="SAM-dependent_MTases_sf"/>
</dbReference>
<dbReference type="InterPro" id="IPR050078">
    <property type="entry name" value="Ribosomal_L11_MeTrfase_PrmA"/>
</dbReference>
<keyword evidence="2" id="KW-0808">Transferase</keyword>
<dbReference type="SUPFAM" id="SSF53335">
    <property type="entry name" value="S-adenosyl-L-methionine-dependent methyltransferases"/>
    <property type="match status" value="1"/>
</dbReference>
<keyword evidence="4" id="KW-1185">Reference proteome</keyword>
<sequence>MVPGIVLQLATEVTPIWQATESWLRRQGVPPPFWAFAWPGSQALARLVLDEPGRVAGRRVLDFACGCGLAAIAAAKAGAAAVEAADIDALAAAATRFNARRNGAAVVALAEDLVGRGLGDEAGRWDTVLAGDVCYEATMAAHILPWLRALAAAGVEVLLADPGRAYVPREGLAEVGRYVVPVTEEVEGRTERLVVLSRLLA</sequence>
<dbReference type="PANTHER" id="PTHR43648:SF1">
    <property type="entry name" value="ELECTRON TRANSFER FLAVOPROTEIN BETA SUBUNIT LYSINE METHYLTRANSFERASE"/>
    <property type="match status" value="1"/>
</dbReference>
<name>A0A9X2BVI9_9PROT</name>
<dbReference type="RefSeq" id="WP_248667218.1">
    <property type="nucleotide sequence ID" value="NZ_JALPRX010000049.1"/>
</dbReference>
<keyword evidence="3" id="KW-0689">Ribosomal protein</keyword>
<evidence type="ECO:0000256" key="1">
    <source>
        <dbReference type="ARBA" id="ARBA00022603"/>
    </source>
</evidence>
<accession>A0A9X2BVI9</accession>
<dbReference type="Gene3D" id="3.40.50.150">
    <property type="entry name" value="Vaccinia Virus protein VP39"/>
    <property type="match status" value="1"/>
</dbReference>
<dbReference type="AlphaFoldDB" id="A0A9X2BVI9"/>
<proteinExistence type="predicted"/>
<dbReference type="Proteomes" id="UP001139516">
    <property type="component" value="Unassembled WGS sequence"/>
</dbReference>
<keyword evidence="1 3" id="KW-0489">Methyltransferase</keyword>
<comment type="caution">
    <text evidence="3">The sequence shown here is derived from an EMBL/GenBank/DDBJ whole genome shotgun (WGS) entry which is preliminary data.</text>
</comment>
<evidence type="ECO:0000256" key="2">
    <source>
        <dbReference type="ARBA" id="ARBA00022679"/>
    </source>
</evidence>
<dbReference type="PANTHER" id="PTHR43648">
    <property type="entry name" value="ELECTRON TRANSFER FLAVOPROTEIN BETA SUBUNIT LYSINE METHYLTRANSFERASE"/>
    <property type="match status" value="1"/>
</dbReference>
<dbReference type="GO" id="GO:0016279">
    <property type="term" value="F:protein-lysine N-methyltransferase activity"/>
    <property type="evidence" value="ECO:0007669"/>
    <property type="project" value="TreeGrafter"/>
</dbReference>
<protein>
    <submittedName>
        <fullName evidence="3">50S ribosomal protein L11 methyltransferase</fullName>
    </submittedName>
</protein>
<gene>
    <name evidence="3" type="ORF">M0638_11870</name>
</gene>
<organism evidence="3 4">
    <name type="scientific">Roseomonas acroporae</name>
    <dbReference type="NCBI Taxonomy" id="2937791"/>
    <lineage>
        <taxon>Bacteria</taxon>
        <taxon>Pseudomonadati</taxon>
        <taxon>Pseudomonadota</taxon>
        <taxon>Alphaproteobacteria</taxon>
        <taxon>Acetobacterales</taxon>
        <taxon>Roseomonadaceae</taxon>
        <taxon>Roseomonas</taxon>
    </lineage>
</organism>
<evidence type="ECO:0000313" key="4">
    <source>
        <dbReference type="Proteomes" id="UP001139516"/>
    </source>
</evidence>
<dbReference type="GO" id="GO:0032259">
    <property type="term" value="P:methylation"/>
    <property type="evidence" value="ECO:0007669"/>
    <property type="project" value="UniProtKB-KW"/>
</dbReference>
<dbReference type="Pfam" id="PF06325">
    <property type="entry name" value="PrmA"/>
    <property type="match status" value="1"/>
</dbReference>